<feature type="compositionally biased region" description="Basic and acidic residues" evidence="1">
    <location>
        <begin position="56"/>
        <end position="68"/>
    </location>
</feature>
<proteinExistence type="predicted"/>
<reference evidence="2" key="1">
    <citation type="submission" date="2022-11" db="EMBL/GenBank/DDBJ databases">
        <title>Phyllogen, a phyllody-inducing phytoplasma effector family, horizontally transferred to various phytoplasmas via transposable elements.</title>
        <authorList>
            <person name="Tokuda R."/>
            <person name="Maejima K."/>
            <person name="Yamaji Y."/>
            <person name="Namba S."/>
        </authorList>
    </citation>
    <scope>NUCLEOTIDE SEQUENCE [LARGE SCALE GENOMIC DNA]</scope>
    <source>
        <strain evidence="2">RhY</strain>
    </source>
</reference>
<comment type="caution">
    <text evidence="2">The sequence shown here is derived from an EMBL/GenBank/DDBJ whole genome shotgun (WGS) entry which is preliminary data.</text>
</comment>
<gene>
    <name evidence="2" type="ORF">RHYP_1710</name>
</gene>
<dbReference type="EMBL" id="BSCY01000004">
    <property type="protein sequence ID" value="GLH61226.1"/>
    <property type="molecule type" value="Genomic_DNA"/>
</dbReference>
<accession>A0ABQ5PTI8</accession>
<evidence type="ECO:0000313" key="2">
    <source>
        <dbReference type="EMBL" id="GLH61226.1"/>
    </source>
</evidence>
<protein>
    <submittedName>
        <fullName evidence="2">Uncharacterized protein</fullName>
    </submittedName>
</protein>
<organism evidence="2 3">
    <name type="scientific">Rhus yellows phytoplasma</name>
    <dbReference type="NCBI Taxonomy" id="1225349"/>
    <lineage>
        <taxon>Bacteria</taxon>
        <taxon>Bacillati</taxon>
        <taxon>Mycoplasmatota</taxon>
        <taxon>Mollicutes</taxon>
        <taxon>Acholeplasmatales</taxon>
        <taxon>Acholeplasmataceae</taxon>
        <taxon>Candidatus Phytoplasma</taxon>
        <taxon>16SrI (Aster yellows group)</taxon>
    </lineage>
</organism>
<sequence length="148" mass="16933">MAILALCFSFCIGTYTWIHHQALTENEQILLQQDKMINKIKQKASELETTINQKIEEIKTEKPGKEEPSLSNQQSTSENHNPDDKEAMFTPTDPKKFPSFKQLIGFKEELQAVEGFMDYLKNKSNYQNIGEVESPLGILRARINASLQ</sequence>
<evidence type="ECO:0000256" key="1">
    <source>
        <dbReference type="SAM" id="MobiDB-lite"/>
    </source>
</evidence>
<evidence type="ECO:0000313" key="3">
    <source>
        <dbReference type="Proteomes" id="UP001371615"/>
    </source>
</evidence>
<keyword evidence="3" id="KW-1185">Reference proteome</keyword>
<feature type="compositionally biased region" description="Polar residues" evidence="1">
    <location>
        <begin position="69"/>
        <end position="79"/>
    </location>
</feature>
<dbReference type="Proteomes" id="UP001371615">
    <property type="component" value="Unassembled WGS sequence"/>
</dbReference>
<name>A0ABQ5PTI8_9MOLU</name>
<feature type="region of interest" description="Disordered" evidence="1">
    <location>
        <begin position="56"/>
        <end position="96"/>
    </location>
</feature>